<keyword evidence="3" id="KW-1185">Reference proteome</keyword>
<evidence type="ECO:0000313" key="2">
    <source>
        <dbReference type="EMBL" id="MEL3959382.1"/>
    </source>
</evidence>
<proteinExistence type="predicted"/>
<name>A0ABU9K2L4_9BACI</name>
<evidence type="ECO:0000259" key="1">
    <source>
        <dbReference type="Pfam" id="PF05183"/>
    </source>
</evidence>
<dbReference type="InterPro" id="IPR057596">
    <property type="entry name" value="RDRP_core"/>
</dbReference>
<dbReference type="EMBL" id="JBBYAK010000002">
    <property type="protein sequence ID" value="MEL3959382.1"/>
    <property type="molecule type" value="Genomic_DNA"/>
</dbReference>
<gene>
    <name evidence="2" type="ORF">NST17_19705</name>
</gene>
<reference evidence="2 3" key="1">
    <citation type="submission" date="2024-03" db="EMBL/GenBank/DDBJ databases">
        <title>Bacilli Hybrid Assemblies.</title>
        <authorList>
            <person name="Kovac J."/>
        </authorList>
    </citation>
    <scope>NUCLEOTIDE SEQUENCE [LARGE SCALE GENOMIC DNA]</scope>
    <source>
        <strain evidence="2 3">FSL M8-0022</strain>
    </source>
</reference>
<accession>A0ABU9K2L4</accession>
<protein>
    <recommendedName>
        <fullName evidence="1">RDRP core domain-containing protein</fullName>
    </recommendedName>
</protein>
<comment type="caution">
    <text evidence="2">The sequence shown here is derived from an EMBL/GenBank/DDBJ whole genome shotgun (WGS) entry which is preliminary data.</text>
</comment>
<organism evidence="2 3">
    <name type="scientific">Caldifermentibacillus hisashii</name>
    <dbReference type="NCBI Taxonomy" id="996558"/>
    <lineage>
        <taxon>Bacteria</taxon>
        <taxon>Bacillati</taxon>
        <taxon>Bacillota</taxon>
        <taxon>Bacilli</taxon>
        <taxon>Bacillales</taxon>
        <taxon>Bacillaceae</taxon>
        <taxon>Caldifermentibacillus</taxon>
    </lineage>
</organism>
<sequence length="846" mass="100005">MTIKLDRQIYIYRVDTSAFYNDDEQKIHNKLLKSYRYRDHLKSLEDKQPKRLKYINSRIKNLKNQLYEKLNNNNKIRLLRKEALKTNNVISLFDSVLTRTIGIKQNELTEDIMVVQVYYFQVLEDLIKNGFIHNNEKYIYFTSSAGQIRTKKAVFIKENLWEKHKMTLMCGLTIDDINSKGGVNINKFQAYLALSNSATDEWKRFNIHKSIVVDDLETNVYSLVDYIDDRTYEITRQKMDIPIEHTDGCGMILPKKSKKSFMCRLPWIKGLLVPFPFDEFAKKHNTFKVKDIYGKEWDIVKDDIQIIFTKSQFKMWKYYKSWDEYKKNFIKYGCQAARLNEEDVTAEAKLTYQMLQTLTDMTDEELKNIAQETINDILNIGSDKDTMLRVLGATKTNQHKNYFQQALMICPELLNDEHSKQVIKDKKKKLVRDAKSGKLNVNGKYTFLCPDLYAFCERLFLNEKHPKGLLKNGQVYCDIFQEGKVDVLRSPHLYREHSVKNNVLNRKYSKWFVTHGIYTSIHDPISKMLQFDNDGDKALVIQDETIVNVAERNMNGIVPLYYKMAKAPAEIINSVDIYKSLVAAYKANIGEISNNITKIWNNANPNLNVVKWLTMENNFTIDFAKTLYMPRRPEFADKIIKQYTKEKLPHFFIYAKDKNEKTVDKLNGSIVNKLEYVIPNKRINFKKVAGKFNYKILLSKDNVRLNKKIITKYIELDRNKKWIKDSKEDNESNETLYIYKYIRNELLKIHNDVFYVTDVLVKYLYENNSSRKQTLWHSFGDILLINLRKNLSNSMTCENCGKRIIAMSNRKKYCDECRHEKEKEIKRKWWNNNKTRSLENFANIGR</sequence>
<dbReference type="Proteomes" id="UP001459714">
    <property type="component" value="Unassembled WGS sequence"/>
</dbReference>
<dbReference type="Pfam" id="PF05183">
    <property type="entry name" value="RdRP"/>
    <property type="match status" value="1"/>
</dbReference>
<dbReference type="RefSeq" id="WP_342021020.1">
    <property type="nucleotide sequence ID" value="NZ_JBBYAK010000002.1"/>
</dbReference>
<feature type="domain" description="RDRP core" evidence="1">
    <location>
        <begin position="108"/>
        <end position="659"/>
    </location>
</feature>
<evidence type="ECO:0000313" key="3">
    <source>
        <dbReference type="Proteomes" id="UP001459714"/>
    </source>
</evidence>